<dbReference type="CDD" id="cd00609">
    <property type="entry name" value="AAT_like"/>
    <property type="match status" value="1"/>
</dbReference>
<organism evidence="4 5">
    <name type="scientific">Caenorhabditis bovis</name>
    <dbReference type="NCBI Taxonomy" id="2654633"/>
    <lineage>
        <taxon>Eukaryota</taxon>
        <taxon>Metazoa</taxon>
        <taxon>Ecdysozoa</taxon>
        <taxon>Nematoda</taxon>
        <taxon>Chromadorea</taxon>
        <taxon>Rhabditida</taxon>
        <taxon>Rhabditina</taxon>
        <taxon>Rhabditomorpha</taxon>
        <taxon>Rhabditoidea</taxon>
        <taxon>Rhabditidae</taxon>
        <taxon>Peloderinae</taxon>
        <taxon>Caenorhabditis</taxon>
    </lineage>
</organism>
<reference evidence="4 5" key="1">
    <citation type="submission" date="2020-04" db="EMBL/GenBank/DDBJ databases">
        <authorList>
            <person name="Laetsch R D."/>
            <person name="Stevens L."/>
            <person name="Kumar S."/>
            <person name="Blaxter L. M."/>
        </authorList>
    </citation>
    <scope>NUCLEOTIDE SEQUENCE [LARGE SCALE GENOMIC DNA]</scope>
</reference>
<dbReference type="EMBL" id="CADEPM010000001">
    <property type="protein sequence ID" value="CAB3398285.1"/>
    <property type="molecule type" value="Genomic_DNA"/>
</dbReference>
<evidence type="ECO:0000256" key="2">
    <source>
        <dbReference type="SAM" id="MobiDB-lite"/>
    </source>
</evidence>
<feature type="compositionally biased region" description="Basic and acidic residues" evidence="2">
    <location>
        <begin position="1791"/>
        <end position="1801"/>
    </location>
</feature>
<feature type="domain" description="Aminotransferase class I/classII large" evidence="3">
    <location>
        <begin position="3702"/>
        <end position="4039"/>
    </location>
</feature>
<feature type="compositionally biased region" description="Basic and acidic residues" evidence="2">
    <location>
        <begin position="1443"/>
        <end position="1453"/>
    </location>
</feature>
<feature type="compositionally biased region" description="Basic and acidic residues" evidence="2">
    <location>
        <begin position="2749"/>
        <end position="2759"/>
    </location>
</feature>
<evidence type="ECO:0000256" key="1">
    <source>
        <dbReference type="ARBA" id="ARBA00022898"/>
    </source>
</evidence>
<evidence type="ECO:0000313" key="5">
    <source>
        <dbReference type="Proteomes" id="UP000494206"/>
    </source>
</evidence>
<feature type="region of interest" description="Disordered" evidence="2">
    <location>
        <begin position="1328"/>
        <end position="1399"/>
    </location>
</feature>
<dbReference type="PANTHER" id="PTHR43795:SF39">
    <property type="entry name" value="AMINOTRANSFERASE CLASS I_CLASSII DOMAIN-CONTAINING PROTEIN"/>
    <property type="match status" value="1"/>
</dbReference>
<evidence type="ECO:0000259" key="3">
    <source>
        <dbReference type="Pfam" id="PF00155"/>
    </source>
</evidence>
<keyword evidence="1" id="KW-0663">Pyridoxal phosphate</keyword>
<feature type="region of interest" description="Disordered" evidence="2">
    <location>
        <begin position="1759"/>
        <end position="1801"/>
    </location>
</feature>
<feature type="region of interest" description="Disordered" evidence="2">
    <location>
        <begin position="879"/>
        <end position="907"/>
    </location>
</feature>
<feature type="compositionally biased region" description="Low complexity" evidence="2">
    <location>
        <begin position="1736"/>
        <end position="1746"/>
    </location>
</feature>
<feature type="compositionally biased region" description="Low complexity" evidence="2">
    <location>
        <begin position="2607"/>
        <end position="2622"/>
    </location>
</feature>
<feature type="compositionally biased region" description="Basic and acidic residues" evidence="2">
    <location>
        <begin position="2400"/>
        <end position="2410"/>
    </location>
</feature>
<feature type="compositionally biased region" description="Basic and acidic residues" evidence="2">
    <location>
        <begin position="1937"/>
        <end position="1949"/>
    </location>
</feature>
<feature type="compositionally biased region" description="Basic and acidic residues" evidence="2">
    <location>
        <begin position="1328"/>
        <end position="1340"/>
    </location>
</feature>
<dbReference type="InterPro" id="IPR050478">
    <property type="entry name" value="Ethylene_sulfur-biosynth"/>
</dbReference>
<dbReference type="GO" id="GO:0006520">
    <property type="term" value="P:amino acid metabolic process"/>
    <property type="evidence" value="ECO:0007669"/>
    <property type="project" value="TreeGrafter"/>
</dbReference>
<feature type="compositionally biased region" description="Basic and acidic residues" evidence="2">
    <location>
        <begin position="604"/>
        <end position="616"/>
    </location>
</feature>
<feature type="region of interest" description="Disordered" evidence="2">
    <location>
        <begin position="2454"/>
        <end position="2759"/>
    </location>
</feature>
<feature type="compositionally biased region" description="Basic and acidic residues" evidence="2">
    <location>
        <begin position="506"/>
        <end position="521"/>
    </location>
</feature>
<feature type="region of interest" description="Disordered" evidence="2">
    <location>
        <begin position="1672"/>
        <end position="1746"/>
    </location>
</feature>
<dbReference type="InterPro" id="IPR004839">
    <property type="entry name" value="Aminotransferase_I/II_large"/>
</dbReference>
<feature type="compositionally biased region" description="Basic and acidic residues" evidence="2">
    <location>
        <begin position="2662"/>
        <end position="2693"/>
    </location>
</feature>
<dbReference type="InterPro" id="IPR015421">
    <property type="entry name" value="PyrdxlP-dep_Trfase_major"/>
</dbReference>
<dbReference type="SUPFAM" id="SSF53383">
    <property type="entry name" value="PLP-dependent transferases"/>
    <property type="match status" value="1"/>
</dbReference>
<feature type="region of interest" description="Disordered" evidence="2">
    <location>
        <begin position="1937"/>
        <end position="1976"/>
    </location>
</feature>
<feature type="compositionally biased region" description="Basic and acidic residues" evidence="2">
    <location>
        <begin position="2574"/>
        <end position="2606"/>
    </location>
</feature>
<feature type="region of interest" description="Disordered" evidence="2">
    <location>
        <begin position="1150"/>
        <end position="1192"/>
    </location>
</feature>
<feature type="region of interest" description="Disordered" evidence="2">
    <location>
        <begin position="1061"/>
        <end position="1083"/>
    </location>
</feature>
<feature type="compositionally biased region" description="Basic and acidic residues" evidence="2">
    <location>
        <begin position="1182"/>
        <end position="1192"/>
    </location>
</feature>
<feature type="compositionally biased region" description="Basic and acidic residues" evidence="2">
    <location>
        <begin position="1617"/>
        <end position="1627"/>
    </location>
</feature>
<dbReference type="InterPro" id="IPR015422">
    <property type="entry name" value="PyrdxlP-dep_Trfase_small"/>
</dbReference>
<feature type="compositionally biased region" description="Basic and acidic residues" evidence="2">
    <location>
        <begin position="2052"/>
        <end position="2063"/>
    </location>
</feature>
<comment type="caution">
    <text evidence="4">The sequence shown here is derived from an EMBL/GenBank/DDBJ whole genome shotgun (WGS) entry which is preliminary data.</text>
</comment>
<dbReference type="InterPro" id="IPR015424">
    <property type="entry name" value="PyrdxlP-dep_Trfase"/>
</dbReference>
<feature type="compositionally biased region" description="Low complexity" evidence="2">
    <location>
        <begin position="1388"/>
        <end position="1399"/>
    </location>
</feature>
<feature type="compositionally biased region" description="Basic and acidic residues" evidence="2">
    <location>
        <begin position="1530"/>
        <end position="1561"/>
    </location>
</feature>
<feature type="compositionally biased region" description="Basic and acidic residues" evidence="2">
    <location>
        <begin position="1759"/>
        <end position="1775"/>
    </location>
</feature>
<feature type="compositionally biased region" description="Low complexity" evidence="2">
    <location>
        <begin position="268"/>
        <end position="277"/>
    </location>
</feature>
<dbReference type="GO" id="GO:0008483">
    <property type="term" value="F:transaminase activity"/>
    <property type="evidence" value="ECO:0007669"/>
    <property type="project" value="TreeGrafter"/>
</dbReference>
<feature type="region of interest" description="Disordered" evidence="2">
    <location>
        <begin position="314"/>
        <end position="333"/>
    </location>
</feature>
<name>A0A8S1EER0_9PELO</name>
<feature type="compositionally biased region" description="Basic and acidic residues" evidence="2">
    <location>
        <begin position="2487"/>
        <end position="2518"/>
    </location>
</feature>
<feature type="compositionally biased region" description="Basic and acidic residues" evidence="2">
    <location>
        <begin position="2020"/>
        <end position="2036"/>
    </location>
</feature>
<gene>
    <name evidence="4" type="ORF">CBOVIS_LOCUS1572</name>
</gene>
<feature type="compositionally biased region" description="Basic and acidic residues" evidence="2">
    <location>
        <begin position="1704"/>
        <end position="1735"/>
    </location>
</feature>
<feature type="region of interest" description="Disordered" evidence="2">
    <location>
        <begin position="1497"/>
        <end position="1627"/>
    </location>
</feature>
<feature type="region of interest" description="Disordered" evidence="2">
    <location>
        <begin position="2368"/>
        <end position="2410"/>
    </location>
</feature>
<feature type="region of interest" description="Disordered" evidence="2">
    <location>
        <begin position="464"/>
        <end position="625"/>
    </location>
</feature>
<dbReference type="Gene3D" id="3.40.640.10">
    <property type="entry name" value="Type I PLP-dependent aspartate aminotransferase-like (Major domain)"/>
    <property type="match status" value="1"/>
</dbReference>
<feature type="compositionally biased region" description="Basic and acidic residues" evidence="2">
    <location>
        <begin position="1589"/>
        <end position="1601"/>
    </location>
</feature>
<feature type="compositionally biased region" description="Polar residues" evidence="2">
    <location>
        <begin position="552"/>
        <end position="570"/>
    </location>
</feature>
<feature type="compositionally biased region" description="Low complexity" evidence="2">
    <location>
        <begin position="1562"/>
        <end position="1577"/>
    </location>
</feature>
<feature type="region of interest" description="Disordered" evidence="2">
    <location>
        <begin position="1846"/>
        <end position="1887"/>
    </location>
</feature>
<feature type="region of interest" description="Disordered" evidence="2">
    <location>
        <begin position="2020"/>
        <end position="2063"/>
    </location>
</feature>
<feature type="compositionally biased region" description="Basic and acidic residues" evidence="2">
    <location>
        <begin position="2285"/>
        <end position="2297"/>
    </location>
</feature>
<dbReference type="PANTHER" id="PTHR43795">
    <property type="entry name" value="BIFUNCTIONAL ASPARTATE AMINOTRANSFERASE AND GLUTAMATE/ASPARTATE-PREPHENATE AMINOTRANSFERASE-RELATED"/>
    <property type="match status" value="1"/>
</dbReference>
<proteinExistence type="predicted"/>
<feature type="compositionally biased region" description="Low complexity" evidence="2">
    <location>
        <begin position="2519"/>
        <end position="2534"/>
    </location>
</feature>
<feature type="compositionally biased region" description="Low complexity" evidence="2">
    <location>
        <begin position="2694"/>
        <end position="2709"/>
    </location>
</feature>
<dbReference type="Pfam" id="PF00155">
    <property type="entry name" value="Aminotran_1_2"/>
    <property type="match status" value="1"/>
</dbReference>
<feature type="region of interest" description="Disordered" evidence="2">
    <location>
        <begin position="2107"/>
        <end position="2149"/>
    </location>
</feature>
<feature type="compositionally biased region" description="Polar residues" evidence="2">
    <location>
        <begin position="232"/>
        <end position="241"/>
    </location>
</feature>
<feature type="region of interest" description="Disordered" evidence="2">
    <location>
        <begin position="2193"/>
        <end position="2235"/>
    </location>
</feature>
<feature type="region of interest" description="Disordered" evidence="2">
    <location>
        <begin position="2285"/>
        <end position="2324"/>
    </location>
</feature>
<feature type="region of interest" description="Disordered" evidence="2">
    <location>
        <begin position="1237"/>
        <end position="1279"/>
    </location>
</feature>
<feature type="compositionally biased region" description="Basic and acidic residues" evidence="2">
    <location>
        <begin position="1366"/>
        <end position="1387"/>
    </location>
</feature>
<feature type="compositionally biased region" description="Basic and acidic residues" evidence="2">
    <location>
        <begin position="1061"/>
        <end position="1078"/>
    </location>
</feature>
<keyword evidence="5" id="KW-1185">Reference proteome</keyword>
<feature type="compositionally biased region" description="Basic and acidic residues" evidence="2">
    <location>
        <begin position="1269"/>
        <end position="1279"/>
    </location>
</feature>
<sequence>MSSYSICTLGAPGAAPAPPTNNEDDNDEVNDRGVSKGNFSRNSSRSNISDAEQLDDAPFVSHQLDDEQESFSEKFLRNILTHDYLSLMPRRREKFVEITKTVTVTEVVNGAADKHPSSCEVKVTNIASAGPHPVNVSIKRLHEKYHSCEELDGKMDDKKGKGTVIRIQETHQPYEGPELEKNSYEEVIRNIVEQECLERSDLPDDVPRFDRRSDNIIDLEFTIPVDSESKRLNSNQSGNSTGRRKFADLRKNVTTRTSVTETEKITTTRRSSSVGTRNPEVQQLYYRKYEETSNGDDEQQESDSDSVVIHDDVEHSTRSYSIESQPVAPPRKRLGREESLHYYREDENYEEQHISEYDEATIERSRAHLKSPLPGVTSVSMNNMDGYENLTAGITSVSMNNSCTDTSFESRYSTIPRARSSPPSRVNHIQVNVIGPTDDIPGEPTIIGHTGEDLTMNIIIKRRRSSSEQMEQYEELSSAPPKPPRRTKYDDAIGVPLATSTPFTTMDRKEARTSTDSEPASRKSSRPPDINIISCDDARSPARTPATPIVVVNQTPTSRRSSQDLLSDQNGQRRRKSTVTDIDWYAAFNMKDPSSPAKPPKSPYETERKPSTENKRRSSVPSRTTSIADADIDLNQIFPCTSTIKNDDEKCQCNACQLTKLSAAELERRRAEQRSPGKLLLNDISNHQNNYATLPSRLRTSPVNISLDEIFNINTTRKRSQQIVEDFSAIEKSSPTAEIIDEYQVNESLTNRNAGESYYVDKKPHEADQLLGVVQQDAQMSTLTTMTVTTNKMESDLGVAEKETTEKPRDIQKVPRKLSVTRRISMEELKNDVKNTSRKDSKSPPINITIDDIFEALTPPSEKQFIITKKTATENILAFDSETPTPPPRSAKKHLQREAETMETSTETITINKVTNKNGNDAKDVDLNKQNGEVSKKHSRESLHSIQHPLHLKVSLDEISRQNLEIDAQKANTNQHSDHESLKNVEIEIAFEKHEQESDYDILISQNDDAGKNATEENTCKYASEATINLFGTTIGLDNNKGTPIPSAVNDEIAKHRTIERTERKQITEEPSSSEKPHVSKTTISLDDIFVEGTPRPKSDEDEDKIAQRLKEFEDTLRDKARRTVESDSTTTTRQTVETTVSLDDVFDTKKRQITEEPSSSKKPHVSETTISLDDIFVEGTPRPKSDEDEDKIAQRLKEFEDTLRNKARRTVESDSTTTTRQTVETTVSLDDVFDTKKRQITEEPSSSKKPHVSETTISLDDIFVEGTPRPKSDEDEDKIAQRLKEFEDTLRDKARRTVESDSTTTTRQTVETTVSLDDVFDTMKKKITEEPSSSEKPHVSETTISLDDIFVEGTPGPKSDEDEDKIAQRLKEFEDTLRDKARRTVESDSTTTTRQTVETTVSLDDVFDTKKKKITEEPSSSEKPHVSETTISLDDIFVEGTPRPKSDEDEDKIAQRLKEFEDTLRDKARRTVESDSTTTTRQTVETTVSLDDVFDTKKRQITEEPSSSKKPHVSETTISLDDIFVEGTPRPKSDEDEDKIAQRLKEFEDTLRDKARRTVESDSTTTTRQTVETTVSLDDVFDTKKKKITEEPSSSEKPHVSETTISLDDIFVEGTPRPKSDEDEDKIAQRLKEFEDTLRDKARRTVESDSTTTTRQTVETTVSLDDVFDTKKRQITEEPSSSKKPHVSETTISLDDIFVEGTPRPKSDEDEDKIAQRLKEFEDTLRDKARRTVESDSTTTTRQTVETTVSLDDVFDTKKKQITEEPSSSEKPHVSETTISLDDIFVEGTPRPKSDEDEDKIAQRLKEFEDTLRDKARRTVESDSTTTTRQTVETTVSLDDVFDTKKRQITEEPSSSKKPHVSETTISLDDIFVEGTPRPMSDEDEDKIAQRLKEFEDTLRDKARRTVESDSTTTTRQTVETTVSLDDVFDTMKKKITEEPSSSEKPHVSETTISLDDIFVEGTPGPKSDEDEDKIAQRLKEFEDTLRDKARRTVESDSTTTTRQTVETTVSLDDVFDTKKKQITEEPSSSEKPHVSETTISLDDIFVEGTPRPKSDEDEDKIAQRLKEFEDTLRDKARRTVESDSTTTTRQTVETTVSLDDVFDTKKRQITEEPSSSKKPHVSETTISLDDIFVEGTPRPKSDEDEDKIAQRLKEFEDTLRDKARRTVESDSTTTTRQTVETTVSLDDVFDTKKRQITEEPSSSKKPHVSETTISLDDIFVEGTPRPMSDEDEDKIAQRLKEFEDTLRDKARRTVESDSTTTTRQTVETTVSLDDVFDTMKKKITEEPSSSEKPHVSETTISLDDIFVEGTPGPKSDEDEDKIAQRLKEFEDTLRDKARRTVESDSTTTTRQTVETTVSLDDVFDTKKKQITEEPSSSEKPHVSETTISLDDIFVEGTPRPKSDEDEDKIAQRLKEFEDTLRDKARRTVESDSTTTTRQTVETTVSLDDVFDTKKRQITEEPSSSKKPHVSETTISLDDIFVEGTPRPKSDEDEDKIAQRLKEFEDTLRDKARRTVESDSTTTTRQTVETTVSLDDVFDTKKKQITEEPSSSKKPHVSETTISLDDIFVEGTPRPKSDEDEDSKIAQRLKEFEDTLRDKARRTVESDSTTTTRQTVETTVSLDDVFDTKKRQITEEPSSSKKPHVSETTISLDDIFVEGTPRPKSDEDEDKIAQRLKEFEDTLRDKARRTVESDSTTTTRQTVETTVSLDDVFDTKKRQITEEPSSSKKPHVSETTISLDDIFVEGTPRPKSDEDEDKIAQRLKEFEDTLRDKARRTVESDSTTTTRQTVETTVSLDDVFDTKKRQITEEPSSSKKPLDPLQAIPEIRKVEHAPTVVPINFDLIFPSNNDLKNIESNDDIRENIANQLASNDDGANGFATHTKGLLHASESSVENPADREHENSLGLNFTIRDVKSSSVPEINVSSDDNNSLSFVEKLVGNGENAFNEEPKTNVQSTPSNSIDILHQKSASTPSNIIASTELRNIDHHSTSQWHESIMPASKLGLENSFYHGRTQDAKPIETPPNSESDSENVPKYRKQMNVEIDLNEIFSSPPTTDLGAPQTERKIDQPSDDFISKVVEETPKTPHQQITNECGYSPSPTRVSSEIKYEWVSDAIQPDDKVISDISFVSSVVYRPPSSPYSYTIRNSRVEPESLVMPSTSSWLEDLLVEMKAVDDAEKRHSGNSIDLDEVFRSFECVSVDGEKCNCSACRLAMLSDDELQMLKMRWKTQNKIEPAKNATSSSEYFTRPTQNAIDIPLDQIFNPQMSASIDAEFTKEIKAEIIGNKSEPSTLCVETVYQVPIDENLHIATDDIPIPSTSSPPINNTISYAISPKVVETVTREHRWKNTNENLDKSEINLDKIYTMSPLSDESRRFSTYYEDRSGWETVRSEDSGVASAGRRWSTKHSDKVVDEAFNDIFEQNSKSDLPYDDYYITSLNEETNSDGPLDVSQFVDDILGKSLDEAAFLASQKRHDFEHHPYYRKQTDTSIDKRSKPIVIEEIRTDEVNNFATTSSDDEIIKLIFDKNSQETVEEINDDEEVASSSYEIVTNVTTTKFIEINEKLNNEEYLEIVVRPSFYIVQGSYYLVINKNDPLGLLLQKIQEKDGNLATLDFSLTRKLKRLIMSCIREKALNMRGVEGVSYRGQYLISSDDYASSTFHKMNANKYDAKRNPEGIVNFCTAENNICTPLLQEQFKHLELFIPNTEHLVRYPPSGGWPEPKLALKKYFAEFMKADVDEGDLVLTASTRTGYDVVSYCLFEADDILLTTGPVYSGTVSNCNERAHCVVESVPVDLENPKLDVSAYQKAFEDFSKKDCAVKGVVIVNPHNPLGVVFPPEQVIELCNWAARTGLHVIIDEVFANCVFEKQSRFKSYLSYRHKLLKSDNVAYLWSVSKDFGLPGLKFAVIHTTNESLRRAATKLQMYHPCSPFASDFAVKLLSDFDWLHSFHTEVNRRIRLHYEYTAANLDRLEIPFVKAEAGIFVFADLSKHLSSLREECELELWNRFAEGGVMLTPGVHQKCHAFGWYRLVYACSLTELIEGIRRLYQLLGSPLEPLDPFKY</sequence>
<protein>
    <recommendedName>
        <fullName evidence="3">Aminotransferase class I/classII large domain-containing protein</fullName>
    </recommendedName>
</protein>
<dbReference type="PRINTS" id="PR00753">
    <property type="entry name" value="ACCSYNTHASE"/>
</dbReference>
<feature type="region of interest" description="Disordered" evidence="2">
    <location>
        <begin position="229"/>
        <end position="282"/>
    </location>
</feature>
<dbReference type="Proteomes" id="UP000494206">
    <property type="component" value="Unassembled WGS sequence"/>
</dbReference>
<feature type="compositionally biased region" description="Basic and acidic residues" evidence="2">
    <location>
        <begin position="2139"/>
        <end position="2149"/>
    </location>
</feature>
<dbReference type="GO" id="GO:0030170">
    <property type="term" value="F:pyridoxal phosphate binding"/>
    <property type="evidence" value="ECO:0007669"/>
    <property type="project" value="InterPro"/>
</dbReference>
<evidence type="ECO:0000313" key="4">
    <source>
        <dbReference type="EMBL" id="CAB3398285.1"/>
    </source>
</evidence>
<feature type="compositionally biased region" description="Basic and acidic residues" evidence="2">
    <location>
        <begin position="2368"/>
        <end position="2384"/>
    </location>
</feature>
<feature type="region of interest" description="Disordered" evidence="2">
    <location>
        <begin position="1"/>
        <end position="55"/>
    </location>
</feature>
<dbReference type="OrthoDB" id="5832950at2759"/>
<accession>A0A8S1EER0</accession>
<feature type="compositionally biased region" description="Basic and acidic residues" evidence="2">
    <location>
        <begin position="1415"/>
        <end position="1427"/>
    </location>
</feature>
<feature type="region of interest" description="Disordered" evidence="2">
    <location>
        <begin position="1411"/>
        <end position="1453"/>
    </location>
</feature>
<dbReference type="Gene3D" id="3.90.1150.10">
    <property type="entry name" value="Aspartate Aminotransferase, domain 1"/>
    <property type="match status" value="1"/>
</dbReference>
<feature type="compositionally biased region" description="Low complexity" evidence="2">
    <location>
        <begin position="40"/>
        <end position="49"/>
    </location>
</feature>